<feature type="domain" description="Hypervirulence associated protein TUDOR" evidence="1">
    <location>
        <begin position="7"/>
        <end position="68"/>
    </location>
</feature>
<dbReference type="Pfam" id="PF11160">
    <property type="entry name" value="Hva1_TUDOR"/>
    <property type="match status" value="1"/>
</dbReference>
<name>A0A1S7TXT9_9HYPH</name>
<gene>
    <name evidence="2" type="ORF">AGR7A_Lc120513</name>
</gene>
<accession>A0A1S7TXT9</accession>
<sequence>MSVYRKGTKVRWSWGSGTGEGKIVETFTDDVERTIAGSRIKRKASRQESAYLIEQDDGARVLKSRSELERRRPSAAMEEPSCLTIRCGSSANSRATIGWPIFGCIGPVISFRRKRLWLPV</sequence>
<dbReference type="EMBL" id="FCNP01000033">
    <property type="protein sequence ID" value="CVI59386.1"/>
    <property type="molecule type" value="Genomic_DNA"/>
</dbReference>
<keyword evidence="3" id="KW-1185">Reference proteome</keyword>
<protein>
    <recommendedName>
        <fullName evidence="1">Hypervirulence associated protein TUDOR domain-containing protein</fullName>
    </recommendedName>
</protein>
<dbReference type="AlphaFoldDB" id="A0A1S7TXT9"/>
<organism evidence="2 3">
    <name type="scientific">Agrobacterium deltaense NCPPB 1641</name>
    <dbReference type="NCBI Taxonomy" id="1183425"/>
    <lineage>
        <taxon>Bacteria</taxon>
        <taxon>Pseudomonadati</taxon>
        <taxon>Pseudomonadota</taxon>
        <taxon>Alphaproteobacteria</taxon>
        <taxon>Hyphomicrobiales</taxon>
        <taxon>Rhizobiaceae</taxon>
        <taxon>Rhizobium/Agrobacterium group</taxon>
        <taxon>Agrobacterium</taxon>
    </lineage>
</organism>
<evidence type="ECO:0000313" key="2">
    <source>
        <dbReference type="EMBL" id="CVI59386.1"/>
    </source>
</evidence>
<comment type="caution">
    <text evidence="2">The sequence shown here is derived from an EMBL/GenBank/DDBJ whole genome shotgun (WGS) entry which is preliminary data.</text>
</comment>
<evidence type="ECO:0000259" key="1">
    <source>
        <dbReference type="Pfam" id="PF11160"/>
    </source>
</evidence>
<dbReference type="RefSeq" id="WP_162936127.1">
    <property type="nucleotide sequence ID" value="NZ_LT009776.1"/>
</dbReference>
<dbReference type="Proteomes" id="UP000192140">
    <property type="component" value="Unassembled WGS sequence"/>
</dbReference>
<dbReference type="InterPro" id="IPR021331">
    <property type="entry name" value="Hva1_TUDOR"/>
</dbReference>
<evidence type="ECO:0000313" key="3">
    <source>
        <dbReference type="Proteomes" id="UP000192140"/>
    </source>
</evidence>
<proteinExistence type="predicted"/>
<reference evidence="2" key="1">
    <citation type="submission" date="2016-01" db="EMBL/GenBank/DDBJ databases">
        <authorList>
            <person name="Regsiter A."/>
            <person name="william w."/>
        </authorList>
    </citation>
    <scope>NUCLEOTIDE SEQUENCE</scope>
    <source>
        <strain evidence="2">NCPPB 1641</strain>
    </source>
</reference>